<feature type="transmembrane region" description="Helical" evidence="2">
    <location>
        <begin position="261"/>
        <end position="280"/>
    </location>
</feature>
<dbReference type="InterPro" id="IPR007138">
    <property type="entry name" value="ABM_dom"/>
</dbReference>
<dbReference type="SUPFAM" id="SSF54909">
    <property type="entry name" value="Dimeric alpha+beta barrel"/>
    <property type="match status" value="2"/>
</dbReference>
<proteinExistence type="predicted"/>
<dbReference type="PANTHER" id="PTHR40057:SF1">
    <property type="entry name" value="SLR1162 PROTEIN"/>
    <property type="match status" value="1"/>
</dbReference>
<dbReference type="EMBL" id="CP017157">
    <property type="protein sequence ID" value="AOP47055.1"/>
    <property type="molecule type" value="Genomic_DNA"/>
</dbReference>
<keyword evidence="4" id="KW-0560">Oxidoreductase</keyword>
<evidence type="ECO:0000313" key="5">
    <source>
        <dbReference type="Proteomes" id="UP000094094"/>
    </source>
</evidence>
<keyword evidence="4" id="KW-0503">Monooxygenase</keyword>
<feature type="transmembrane region" description="Helical" evidence="2">
    <location>
        <begin position="301"/>
        <end position="328"/>
    </location>
</feature>
<dbReference type="AlphaFoldDB" id="A0A1D7VJV8"/>
<reference evidence="4 5" key="1">
    <citation type="submission" date="2016-09" db="EMBL/GenBank/DDBJ databases">
        <title>Complete genome sequencing of Streptomyces lydicus 103 and metabolic pathways analysis of antibiotic biosynthesis.</title>
        <authorList>
            <person name="Jia N."/>
            <person name="Ding M.-Z."/>
            <person name="Gao F."/>
            <person name="Yuan Y.-J."/>
        </authorList>
    </citation>
    <scope>NUCLEOTIDE SEQUENCE [LARGE SCALE GENOMIC DNA]</scope>
    <source>
        <strain evidence="4 5">103</strain>
    </source>
</reference>
<evidence type="ECO:0000256" key="2">
    <source>
        <dbReference type="SAM" id="Phobius"/>
    </source>
</evidence>
<dbReference type="Gene3D" id="3.30.70.100">
    <property type="match status" value="2"/>
</dbReference>
<organism evidence="4 5">
    <name type="scientific">Streptomyces lydicus</name>
    <dbReference type="NCBI Taxonomy" id="47763"/>
    <lineage>
        <taxon>Bacteria</taxon>
        <taxon>Bacillati</taxon>
        <taxon>Actinomycetota</taxon>
        <taxon>Actinomycetes</taxon>
        <taxon>Kitasatosporales</taxon>
        <taxon>Streptomycetaceae</taxon>
        <taxon>Streptomyces</taxon>
    </lineage>
</organism>
<dbReference type="Proteomes" id="UP000094094">
    <property type="component" value="Chromosome"/>
</dbReference>
<dbReference type="RefSeq" id="WP_069569012.1">
    <property type="nucleotide sequence ID" value="NZ_CP017157.1"/>
</dbReference>
<protein>
    <submittedName>
        <fullName evidence="4">Antibiotic biosynthesis monooxygenase</fullName>
    </submittedName>
</protein>
<dbReference type="InterPro" id="IPR038762">
    <property type="entry name" value="ABM_predict"/>
</dbReference>
<dbReference type="Pfam" id="PF03992">
    <property type="entry name" value="ABM"/>
    <property type="match status" value="1"/>
</dbReference>
<accession>A0A1D7VJV8</accession>
<feature type="region of interest" description="Disordered" evidence="1">
    <location>
        <begin position="1"/>
        <end position="32"/>
    </location>
</feature>
<dbReference type="InterPro" id="IPR011008">
    <property type="entry name" value="Dimeric_a/b-barrel"/>
</dbReference>
<dbReference type="KEGG" id="slc:SL103_13045"/>
<keyword evidence="5" id="KW-1185">Reference proteome</keyword>
<sequence length="330" mass="36787">MSARASRDPTADHATVVTSQKVREGRAEEYQRWQDRTNTAASEFDGFMAAEVYPPGAGDPHEWVAVFRFSGVDHLTAWLDSGRRRELLDEARELFEGPPSLEVLRGGSPADQAAETVTAVISHEVRPGREQQFLQWQTKALKAQEKMPGYMGSELFKPVEDVQKHWVVVFRFDSRKHLDDWLESDTRRALLQEGDAYFSSYDVRTVGSAFSGWFRFDSGPGGGVPPNWKQAMSVLLALYPTVMVLTLTLGHELDTLKVPVYLGLFLSNILSVSALTWLLMPLVNRALAFWLVPARAGGRRVHVVGALLVVLGYLLCLAVFGLITHALLPH</sequence>
<dbReference type="PROSITE" id="PS51725">
    <property type="entry name" value="ABM"/>
    <property type="match status" value="1"/>
</dbReference>
<keyword evidence="2" id="KW-0812">Transmembrane</keyword>
<feature type="compositionally biased region" description="Basic and acidic residues" evidence="1">
    <location>
        <begin position="21"/>
        <end position="32"/>
    </location>
</feature>
<name>A0A1D7VJV8_9ACTN</name>
<evidence type="ECO:0000313" key="4">
    <source>
        <dbReference type="EMBL" id="AOP47055.1"/>
    </source>
</evidence>
<dbReference type="GO" id="GO:0004497">
    <property type="term" value="F:monooxygenase activity"/>
    <property type="evidence" value="ECO:0007669"/>
    <property type="project" value="UniProtKB-KW"/>
</dbReference>
<dbReference type="PANTHER" id="PTHR40057">
    <property type="entry name" value="SLR1162 PROTEIN"/>
    <property type="match status" value="1"/>
</dbReference>
<keyword evidence="2" id="KW-0472">Membrane</keyword>
<feature type="compositionally biased region" description="Basic and acidic residues" evidence="1">
    <location>
        <begin position="1"/>
        <end position="11"/>
    </location>
</feature>
<keyword evidence="2" id="KW-1133">Transmembrane helix</keyword>
<gene>
    <name evidence="4" type="ORF">SL103_13045</name>
</gene>
<feature type="domain" description="ABM" evidence="3">
    <location>
        <begin position="117"/>
        <end position="207"/>
    </location>
</feature>
<evidence type="ECO:0000259" key="3">
    <source>
        <dbReference type="PROSITE" id="PS51725"/>
    </source>
</evidence>
<feature type="transmembrane region" description="Helical" evidence="2">
    <location>
        <begin position="231"/>
        <end position="249"/>
    </location>
</feature>
<evidence type="ECO:0000256" key="1">
    <source>
        <dbReference type="SAM" id="MobiDB-lite"/>
    </source>
</evidence>